<dbReference type="AlphaFoldDB" id="A0A5C4SYW0"/>
<dbReference type="PANTHER" id="PTHR31118">
    <property type="entry name" value="CYCLASE-LIKE PROTEIN 2"/>
    <property type="match status" value="1"/>
</dbReference>
<proteinExistence type="predicted"/>
<dbReference type="Gene3D" id="3.50.30.50">
    <property type="entry name" value="Putative cyclase"/>
    <property type="match status" value="1"/>
</dbReference>
<evidence type="ECO:0000313" key="2">
    <source>
        <dbReference type="Proteomes" id="UP000307943"/>
    </source>
</evidence>
<organism evidence="1 2">
    <name type="scientific">Paenibacillus hemerocallicola</name>
    <dbReference type="NCBI Taxonomy" id="1172614"/>
    <lineage>
        <taxon>Bacteria</taxon>
        <taxon>Bacillati</taxon>
        <taxon>Bacillota</taxon>
        <taxon>Bacilli</taxon>
        <taxon>Bacillales</taxon>
        <taxon>Paenibacillaceae</taxon>
        <taxon>Paenibacillus</taxon>
    </lineage>
</organism>
<dbReference type="OrthoDB" id="9796085at2"/>
<protein>
    <submittedName>
        <fullName evidence="1">Cyclase family protein</fullName>
    </submittedName>
</protein>
<dbReference type="EMBL" id="VDCQ01000068">
    <property type="protein sequence ID" value="TNJ61998.1"/>
    <property type="molecule type" value="Genomic_DNA"/>
</dbReference>
<name>A0A5C4SYW0_9BACL</name>
<keyword evidence="2" id="KW-1185">Reference proteome</keyword>
<reference evidence="1 2" key="1">
    <citation type="submission" date="2019-05" db="EMBL/GenBank/DDBJ databases">
        <title>We sequenced the genome of Paenibacillus hemerocallicola KCTC 33185 for further insight into its adaptation and study the phylogeny of Paenibacillus.</title>
        <authorList>
            <person name="Narsing Rao M.P."/>
        </authorList>
    </citation>
    <scope>NUCLEOTIDE SEQUENCE [LARGE SCALE GENOMIC DNA]</scope>
    <source>
        <strain evidence="1 2">KCTC 33185</strain>
    </source>
</reference>
<accession>A0A5C4SYW0</accession>
<dbReference type="Pfam" id="PF04199">
    <property type="entry name" value="Cyclase"/>
    <property type="match status" value="1"/>
</dbReference>
<dbReference type="SUPFAM" id="SSF102198">
    <property type="entry name" value="Putative cyclase"/>
    <property type="match status" value="1"/>
</dbReference>
<gene>
    <name evidence="1" type="ORF">FE784_33160</name>
</gene>
<dbReference type="InterPro" id="IPR037175">
    <property type="entry name" value="KFase_sf"/>
</dbReference>
<dbReference type="Proteomes" id="UP000307943">
    <property type="component" value="Unassembled WGS sequence"/>
</dbReference>
<sequence>MGGRVPGHYATGGSRMNVIDITGVIRNGMWNYEEPFPKFRMRPLDRVPWVEADVYAEVFEGMHSQTGTYLETPAHYYGSDASYDVADIPIGKLVDRRCIVLKLDGSLFESPESRVPITVPMLESCLGGERISEDDAILVATGWGKHWMDERYLEFSPYFTYEAMKWLIKKRPVLLGSDFPRWDHLTKSERFFPEFYEADILMLAPCVNLETVRRPDVRLTVLPLHISGTSAVPCRAILMEEADKDDK</sequence>
<dbReference type="PANTHER" id="PTHR31118:SF12">
    <property type="entry name" value="CYCLASE-LIKE PROTEIN 2"/>
    <property type="match status" value="1"/>
</dbReference>
<dbReference type="InterPro" id="IPR007325">
    <property type="entry name" value="KFase/CYL"/>
</dbReference>
<dbReference type="GO" id="GO:0004061">
    <property type="term" value="F:arylformamidase activity"/>
    <property type="evidence" value="ECO:0007669"/>
    <property type="project" value="InterPro"/>
</dbReference>
<dbReference type="GO" id="GO:0019441">
    <property type="term" value="P:L-tryptophan catabolic process to kynurenine"/>
    <property type="evidence" value="ECO:0007669"/>
    <property type="project" value="InterPro"/>
</dbReference>
<evidence type="ECO:0000313" key="1">
    <source>
        <dbReference type="EMBL" id="TNJ61998.1"/>
    </source>
</evidence>
<comment type="caution">
    <text evidence="1">The sequence shown here is derived from an EMBL/GenBank/DDBJ whole genome shotgun (WGS) entry which is preliminary data.</text>
</comment>